<organism evidence="2 3">
    <name type="scientific">Eucalyptus globulus</name>
    <name type="common">Tasmanian blue gum</name>
    <dbReference type="NCBI Taxonomy" id="34317"/>
    <lineage>
        <taxon>Eukaryota</taxon>
        <taxon>Viridiplantae</taxon>
        <taxon>Streptophyta</taxon>
        <taxon>Embryophyta</taxon>
        <taxon>Tracheophyta</taxon>
        <taxon>Spermatophyta</taxon>
        <taxon>Magnoliopsida</taxon>
        <taxon>eudicotyledons</taxon>
        <taxon>Gunneridae</taxon>
        <taxon>Pentapetalae</taxon>
        <taxon>rosids</taxon>
        <taxon>malvids</taxon>
        <taxon>Myrtales</taxon>
        <taxon>Myrtaceae</taxon>
        <taxon>Myrtoideae</taxon>
        <taxon>Eucalypteae</taxon>
        <taxon>Eucalyptus</taxon>
    </lineage>
</organism>
<protein>
    <submittedName>
        <fullName evidence="2">Uncharacterized protein</fullName>
    </submittedName>
</protein>
<evidence type="ECO:0000256" key="1">
    <source>
        <dbReference type="SAM" id="MobiDB-lite"/>
    </source>
</evidence>
<sequence length="131" mass="14479">MDAANHKRRGFLKNMLVKPFSRLTNQFPPAHGGGSKVKPSPPAARDSPGGYYSTTRRSVSGHSAIPPVQVGSTVKANHVRGLSVGYVQQNSYHGDDENVDSKAASYIYNVRERFRSHESVRSDQAYYPEML</sequence>
<dbReference type="PANTHER" id="PTHR36030:SF1">
    <property type="entry name" value="CALMODULIN-BINDING DOMAIN-CONTAINING PROTEIN"/>
    <property type="match status" value="1"/>
</dbReference>
<comment type="caution">
    <text evidence="2">The sequence shown here is derived from an EMBL/GenBank/DDBJ whole genome shotgun (WGS) entry which is preliminary data.</text>
</comment>
<dbReference type="PANTHER" id="PTHR36030">
    <property type="entry name" value="CALMODULIN-BINDING DOMAIN-CONTAINING PROTEIN"/>
    <property type="match status" value="1"/>
</dbReference>
<feature type="compositionally biased region" description="Polar residues" evidence="1">
    <location>
        <begin position="52"/>
        <end position="61"/>
    </location>
</feature>
<name>A0ABD3LQ38_EUCGL</name>
<evidence type="ECO:0000313" key="3">
    <source>
        <dbReference type="Proteomes" id="UP001634007"/>
    </source>
</evidence>
<dbReference type="EMBL" id="JBJKBG010000002">
    <property type="protein sequence ID" value="KAL3751926.1"/>
    <property type="molecule type" value="Genomic_DNA"/>
</dbReference>
<accession>A0ABD3LQ38</accession>
<dbReference type="AlphaFoldDB" id="A0ABD3LQ38"/>
<gene>
    <name evidence="2" type="ORF">ACJRO7_012711</name>
</gene>
<dbReference type="Proteomes" id="UP001634007">
    <property type="component" value="Unassembled WGS sequence"/>
</dbReference>
<reference evidence="2 3" key="1">
    <citation type="submission" date="2024-11" db="EMBL/GenBank/DDBJ databases">
        <title>Chromosome-level genome assembly of Eucalyptus globulus Labill. provides insights into its genome evolution.</title>
        <authorList>
            <person name="Li X."/>
        </authorList>
    </citation>
    <scope>NUCLEOTIDE SEQUENCE [LARGE SCALE GENOMIC DNA]</scope>
    <source>
        <strain evidence="2">CL2024</strain>
        <tissue evidence="2">Fresh tender leaves</tissue>
    </source>
</reference>
<proteinExistence type="predicted"/>
<feature type="region of interest" description="Disordered" evidence="1">
    <location>
        <begin position="23"/>
        <end position="67"/>
    </location>
</feature>
<keyword evidence="3" id="KW-1185">Reference proteome</keyword>
<evidence type="ECO:0000313" key="2">
    <source>
        <dbReference type="EMBL" id="KAL3751926.1"/>
    </source>
</evidence>